<keyword evidence="5" id="KW-1185">Reference proteome</keyword>
<keyword evidence="2 4" id="KW-0418">Kinase</keyword>
<dbReference type="GO" id="GO:0033786">
    <property type="term" value="F:heptose-1-phosphate adenylyltransferase activity"/>
    <property type="evidence" value="ECO:0007669"/>
    <property type="project" value="TreeGrafter"/>
</dbReference>
<evidence type="ECO:0000256" key="1">
    <source>
        <dbReference type="ARBA" id="ARBA00022679"/>
    </source>
</evidence>
<evidence type="ECO:0000313" key="5">
    <source>
        <dbReference type="Proteomes" id="UP000009374"/>
    </source>
</evidence>
<dbReference type="InterPro" id="IPR011611">
    <property type="entry name" value="PfkB_dom"/>
</dbReference>
<dbReference type="InterPro" id="IPR002173">
    <property type="entry name" value="Carboh/pur_kinase_PfkB_CS"/>
</dbReference>
<dbReference type="PROSITE" id="PS00583">
    <property type="entry name" value="PFKB_KINASES_1"/>
    <property type="match status" value="1"/>
</dbReference>
<dbReference type="NCBIfam" id="TIGR02198">
    <property type="entry name" value="rfaE_dom_I"/>
    <property type="match status" value="1"/>
</dbReference>
<dbReference type="Pfam" id="PF00294">
    <property type="entry name" value="PfkB"/>
    <property type="match status" value="1"/>
</dbReference>
<evidence type="ECO:0000259" key="3">
    <source>
        <dbReference type="Pfam" id="PF00294"/>
    </source>
</evidence>
<dbReference type="GO" id="GO:0033785">
    <property type="term" value="F:heptose 7-phosphate kinase activity"/>
    <property type="evidence" value="ECO:0007669"/>
    <property type="project" value="TreeGrafter"/>
</dbReference>
<accession>C6I0S4</accession>
<dbReference type="SUPFAM" id="SSF53613">
    <property type="entry name" value="Ribokinase-like"/>
    <property type="match status" value="1"/>
</dbReference>
<organism evidence="4 5">
    <name type="scientific">Leptospirillum ferrodiazotrophum</name>
    <dbReference type="NCBI Taxonomy" id="412449"/>
    <lineage>
        <taxon>Bacteria</taxon>
        <taxon>Pseudomonadati</taxon>
        <taxon>Nitrospirota</taxon>
        <taxon>Nitrospiria</taxon>
        <taxon>Nitrospirales</taxon>
        <taxon>Nitrospiraceae</taxon>
        <taxon>Leptospirillum</taxon>
    </lineage>
</organism>
<dbReference type="GO" id="GO:0016773">
    <property type="term" value="F:phosphotransferase activity, alcohol group as acceptor"/>
    <property type="evidence" value="ECO:0007669"/>
    <property type="project" value="InterPro"/>
</dbReference>
<proteinExistence type="predicted"/>
<keyword evidence="1" id="KW-0808">Transferase</keyword>
<name>C6I0S4_9BACT</name>
<dbReference type="PANTHER" id="PTHR46969:SF1">
    <property type="entry name" value="BIFUNCTIONAL PROTEIN HLDE"/>
    <property type="match status" value="1"/>
</dbReference>
<gene>
    <name evidence="4" type="ORF">UBAL3_95950023</name>
</gene>
<evidence type="ECO:0000256" key="2">
    <source>
        <dbReference type="ARBA" id="ARBA00022777"/>
    </source>
</evidence>
<reference evidence="4 5" key="1">
    <citation type="journal article" date="2009" name="Appl. Environ. Microbiol.">
        <title>Community genomic and proteomic analyses of chemoautotrophic iron-oxidizing "Leptospirillum rubarum" (Group II) and "Leptospirillum ferrodiazotrophum" (Group III) bacteria in acid mine drainage biofilms.</title>
        <authorList>
            <person name="Goltsman D.S."/>
            <person name="Denef V.J."/>
            <person name="Singer S.W."/>
            <person name="VerBerkmoes N.C."/>
            <person name="Lefsrud M."/>
            <person name="Mueller R.S."/>
            <person name="Dick G.J."/>
            <person name="Sun C.L."/>
            <person name="Wheeler K.E."/>
            <person name="Zemla A."/>
            <person name="Baker B.J."/>
            <person name="Hauser L."/>
            <person name="Land M."/>
            <person name="Shah M.B."/>
            <person name="Thelen M.P."/>
            <person name="Hettich R.L."/>
            <person name="Banfield J.F."/>
        </authorList>
    </citation>
    <scope>NUCLEOTIDE SEQUENCE [LARGE SCALE GENOMIC DNA]</scope>
</reference>
<dbReference type="GO" id="GO:0005829">
    <property type="term" value="C:cytosol"/>
    <property type="evidence" value="ECO:0007669"/>
    <property type="project" value="TreeGrafter"/>
</dbReference>
<dbReference type="EMBL" id="GG693888">
    <property type="protein sequence ID" value="EES51524.1"/>
    <property type="molecule type" value="Genomic_DNA"/>
</dbReference>
<evidence type="ECO:0000313" key="4">
    <source>
        <dbReference type="EMBL" id="EES51524.1"/>
    </source>
</evidence>
<dbReference type="PANTHER" id="PTHR46969">
    <property type="entry name" value="BIFUNCTIONAL PROTEIN HLDE"/>
    <property type="match status" value="1"/>
</dbReference>
<dbReference type="Gene3D" id="3.40.1190.20">
    <property type="match status" value="1"/>
</dbReference>
<feature type="domain" description="Carbohydrate kinase PfkB" evidence="3">
    <location>
        <begin position="26"/>
        <end position="323"/>
    </location>
</feature>
<dbReference type="Proteomes" id="UP000009374">
    <property type="component" value="Unassembled WGS sequence"/>
</dbReference>
<dbReference type="CDD" id="cd01172">
    <property type="entry name" value="RfaE_like"/>
    <property type="match status" value="1"/>
</dbReference>
<dbReference type="InterPro" id="IPR011913">
    <property type="entry name" value="RfaE_dom_I"/>
</dbReference>
<sequence>MNPNWMGEVLLSRLIETMDRFPSVRIMVVGDVMLDHYIWGKVDRVSPEAPVPVVGVTEDSYRLGGAANVAHNISRLGGAVSILSVAGNDEEGRRLSQEMLRTGIDTAGLLLEEGRPTTTKSRVMAHNQQLLRVDREVKTTISHETSRQALEIFEARIGNLQGVIFSDYAKGMLSPPMVQEMIALARERSVPVFVDPKVASIDFFSGATLLTPNHLEASRASGIDISDESTLLMAGQTLLDRTRSEAVLITRGEAGMTLFEGGEALHASHIPAVAQDVYDVTGAGDTVMATLTLAHAAGATLLESAVLSNLAAGIVVGMVGTSTVTRDQLREVLSFSSLFDTPSGVFRPAGFRPRVRV</sequence>
<dbReference type="InterPro" id="IPR029056">
    <property type="entry name" value="Ribokinase-like"/>
</dbReference>
<dbReference type="AlphaFoldDB" id="C6I0S4"/>
<dbReference type="FunFam" id="3.40.1190.20:FF:000002">
    <property type="entry name" value="Bifunctional protein HldE"/>
    <property type="match status" value="1"/>
</dbReference>
<protein>
    <submittedName>
        <fullName evidence="4">Carbohydrate kinase, PfkB</fullName>
    </submittedName>
</protein>